<protein>
    <submittedName>
        <fullName evidence="3">Fumarate reductase flavoprotein subunit</fullName>
        <ecNumber evidence="3">1.3.5.4</ecNumber>
    </submittedName>
</protein>
<evidence type="ECO:0000313" key="4">
    <source>
        <dbReference type="Proteomes" id="UP000579281"/>
    </source>
</evidence>
<dbReference type="InterPro" id="IPR007329">
    <property type="entry name" value="FMN-bd"/>
</dbReference>
<dbReference type="Pfam" id="PF04205">
    <property type="entry name" value="FMN_bind"/>
    <property type="match status" value="1"/>
</dbReference>
<evidence type="ECO:0000313" key="3">
    <source>
        <dbReference type="EMBL" id="MBB6216190.1"/>
    </source>
</evidence>
<feature type="chain" id="PRO_5032508030" evidence="1">
    <location>
        <begin position="29"/>
        <end position="118"/>
    </location>
</feature>
<name>A0A841KVZ5_9FIRM</name>
<dbReference type="Proteomes" id="UP000579281">
    <property type="component" value="Unassembled WGS sequence"/>
</dbReference>
<dbReference type="GO" id="GO:0010181">
    <property type="term" value="F:FMN binding"/>
    <property type="evidence" value="ECO:0007669"/>
    <property type="project" value="InterPro"/>
</dbReference>
<dbReference type="GO" id="GO:0016020">
    <property type="term" value="C:membrane"/>
    <property type="evidence" value="ECO:0007669"/>
    <property type="project" value="InterPro"/>
</dbReference>
<dbReference type="GO" id="GO:0016491">
    <property type="term" value="F:oxidoreductase activity"/>
    <property type="evidence" value="ECO:0007669"/>
    <property type="project" value="UniProtKB-KW"/>
</dbReference>
<keyword evidence="3" id="KW-0560">Oxidoreductase</keyword>
<dbReference type="SMART" id="SM00900">
    <property type="entry name" value="FMN_bind"/>
    <property type="match status" value="1"/>
</dbReference>
<sequence length="118" mass="12205">MLKKRIAIILVLILAVALGVGCQSSANAGKYVDGTYTGVGEGKGGPIKVEVVVEKGNIKEVKTIEHSETPGLSDPVFEKIIKSIIEKQTPEVDVVSGGTVTSKGIMAAVTDAVKDAAK</sequence>
<evidence type="ECO:0000259" key="2">
    <source>
        <dbReference type="SMART" id="SM00900"/>
    </source>
</evidence>
<proteinExistence type="predicted"/>
<dbReference type="PROSITE" id="PS51257">
    <property type="entry name" value="PROKAR_LIPOPROTEIN"/>
    <property type="match status" value="1"/>
</dbReference>
<comment type="caution">
    <text evidence="3">The sequence shown here is derived from an EMBL/GenBank/DDBJ whole genome shotgun (WGS) entry which is preliminary data.</text>
</comment>
<organism evidence="3 4">
    <name type="scientific">Anaerosolibacter carboniphilus</name>
    <dbReference type="NCBI Taxonomy" id="1417629"/>
    <lineage>
        <taxon>Bacteria</taxon>
        <taxon>Bacillati</taxon>
        <taxon>Bacillota</taxon>
        <taxon>Clostridia</taxon>
        <taxon>Peptostreptococcales</taxon>
        <taxon>Thermotaleaceae</taxon>
        <taxon>Anaerosolibacter</taxon>
    </lineage>
</organism>
<evidence type="ECO:0000256" key="1">
    <source>
        <dbReference type="SAM" id="SignalP"/>
    </source>
</evidence>
<reference evidence="3 4" key="1">
    <citation type="submission" date="2020-08" db="EMBL/GenBank/DDBJ databases">
        <title>Genomic Encyclopedia of Type Strains, Phase IV (KMG-IV): sequencing the most valuable type-strain genomes for metagenomic binning, comparative biology and taxonomic classification.</title>
        <authorList>
            <person name="Goeker M."/>
        </authorList>
    </citation>
    <scope>NUCLEOTIDE SEQUENCE [LARGE SCALE GENOMIC DNA]</scope>
    <source>
        <strain evidence="3 4">DSM 103526</strain>
    </source>
</reference>
<dbReference type="EC" id="1.3.5.4" evidence="3"/>
<dbReference type="EMBL" id="JACHEN010000013">
    <property type="protein sequence ID" value="MBB6216190.1"/>
    <property type="molecule type" value="Genomic_DNA"/>
</dbReference>
<feature type="signal peptide" evidence="1">
    <location>
        <begin position="1"/>
        <end position="28"/>
    </location>
</feature>
<dbReference type="Gene3D" id="3.90.1010.20">
    <property type="match status" value="1"/>
</dbReference>
<accession>A0A841KVZ5</accession>
<gene>
    <name evidence="3" type="ORF">HNQ80_002289</name>
</gene>
<keyword evidence="4" id="KW-1185">Reference proteome</keyword>
<dbReference type="RefSeq" id="WP_243183193.1">
    <property type="nucleotide sequence ID" value="NZ_JACHEN010000013.1"/>
</dbReference>
<keyword evidence="1" id="KW-0732">Signal</keyword>
<dbReference type="AlphaFoldDB" id="A0A841KVZ5"/>
<feature type="domain" description="FMN-binding" evidence="2">
    <location>
        <begin position="42"/>
        <end position="116"/>
    </location>
</feature>